<evidence type="ECO:0000313" key="8">
    <source>
        <dbReference type="EMBL" id="OMH83422.1"/>
    </source>
</evidence>
<dbReference type="InterPro" id="IPR011701">
    <property type="entry name" value="MFS"/>
</dbReference>
<dbReference type="PANTHER" id="PTHR11360:SF284">
    <property type="entry name" value="EG:103B4.3 PROTEIN-RELATED"/>
    <property type="match status" value="1"/>
</dbReference>
<feature type="transmembrane region" description="Helical" evidence="6">
    <location>
        <begin position="349"/>
        <end position="372"/>
    </location>
</feature>
<feature type="transmembrane region" description="Helical" evidence="6">
    <location>
        <begin position="296"/>
        <end position="316"/>
    </location>
</feature>
<comment type="caution">
    <text evidence="8">The sequence shown here is derived from an EMBL/GenBank/DDBJ whole genome shotgun (WGS) entry which is preliminary data.</text>
</comment>
<feature type="transmembrane region" description="Helical" evidence="6">
    <location>
        <begin position="99"/>
        <end position="116"/>
    </location>
</feature>
<dbReference type="InterPro" id="IPR020846">
    <property type="entry name" value="MFS_dom"/>
</dbReference>
<keyword evidence="9" id="KW-1185">Reference proteome</keyword>
<feature type="transmembrane region" description="Helical" evidence="6">
    <location>
        <begin position="70"/>
        <end position="92"/>
    </location>
</feature>
<dbReference type="PROSITE" id="PS50850">
    <property type="entry name" value="MFS"/>
    <property type="match status" value="1"/>
</dbReference>
<proteinExistence type="inferred from homology"/>
<reference evidence="9" key="1">
    <citation type="submission" date="2017-01" db="EMBL/GenBank/DDBJ databases">
        <authorList>
            <person name="Wang Y."/>
            <person name="White M."/>
            <person name="Kvist S."/>
            <person name="Moncalvo J.-M."/>
        </authorList>
    </citation>
    <scope>NUCLEOTIDE SEQUENCE [LARGE SCALE GENOMIC DNA]</scope>
    <source>
        <strain evidence="9">COL-18-3</strain>
    </source>
</reference>
<accession>A0A1R1PRA5</accession>
<feature type="domain" description="Major facilitator superfamily (MFS) profile" evidence="7">
    <location>
        <begin position="1"/>
        <end position="448"/>
    </location>
</feature>
<feature type="transmembrane region" description="Helical" evidence="6">
    <location>
        <begin position="323"/>
        <end position="343"/>
    </location>
</feature>
<keyword evidence="4 6" id="KW-1133">Transmembrane helix</keyword>
<evidence type="ECO:0000259" key="7">
    <source>
        <dbReference type="PROSITE" id="PS50850"/>
    </source>
</evidence>
<comment type="similarity">
    <text evidence="2">Belongs to the major facilitator superfamily. Monocarboxylate porter (TC 2.A.1.13) family.</text>
</comment>
<dbReference type="EMBL" id="LSSK01000413">
    <property type="protein sequence ID" value="OMH83422.1"/>
    <property type="molecule type" value="Genomic_DNA"/>
</dbReference>
<dbReference type="GO" id="GO:0016020">
    <property type="term" value="C:membrane"/>
    <property type="evidence" value="ECO:0007669"/>
    <property type="project" value="UniProtKB-SubCell"/>
</dbReference>
<evidence type="ECO:0000256" key="5">
    <source>
        <dbReference type="ARBA" id="ARBA00023136"/>
    </source>
</evidence>
<evidence type="ECO:0000256" key="1">
    <source>
        <dbReference type="ARBA" id="ARBA00004141"/>
    </source>
</evidence>
<keyword evidence="5 6" id="KW-0472">Membrane</keyword>
<evidence type="ECO:0000256" key="6">
    <source>
        <dbReference type="SAM" id="Phobius"/>
    </source>
</evidence>
<comment type="subcellular location">
    <subcellularLocation>
        <location evidence="1">Membrane</location>
        <topology evidence="1">Multi-pass membrane protein</topology>
    </subcellularLocation>
</comment>
<evidence type="ECO:0000313" key="9">
    <source>
        <dbReference type="Proteomes" id="UP000188320"/>
    </source>
</evidence>
<dbReference type="InterPro" id="IPR005828">
    <property type="entry name" value="MFS_sugar_transport-like"/>
</dbReference>
<dbReference type="AlphaFoldDB" id="A0A1R1PRA5"/>
<feature type="transmembrane region" description="Helical" evidence="6">
    <location>
        <begin position="128"/>
        <end position="148"/>
    </location>
</feature>
<sequence>MTQLEKNTVQTASEDQRANVPKQDGKRAFLVLFFCVLINMAITGMANSFGIFQDEYLQMYSDSQAAQIGWIGTVSLGMMLFGSIFAGTIIYFVGYRKTIWIGAIVAGVGLILASFSKQVWQSALTHGLIFGLGASLPFLCSISIIPLWFEKYRGFGMGAINSGGGIGGMIIPPIAQAVMDNLSFGWSLRIAGICVFVILTISGFFVKPRINKKKSTAANTKKVKNTSSDSSEAMVEQSVESSQSSELKIFDKAAVIDPFIFLVGISTLFADVAYTGPLYYLPTAIEDRNATSAQSTLTVILSNVGGVVGSLLFGYLADKVGEMNIVIFADIVVAVIVPAIWLSTTSVEALLALSFLYGMFSAGFLAIVPAILGRHYEEHRLNGVIGVVFVYVAVGIIIGGPIAGTFYDMSVSHGSYSPLAFMCTVGYAISALILVSAQIFLRVKSKTKFGFNL</sequence>
<dbReference type="SUPFAM" id="SSF103473">
    <property type="entry name" value="MFS general substrate transporter"/>
    <property type="match status" value="1"/>
</dbReference>
<feature type="transmembrane region" description="Helical" evidence="6">
    <location>
        <begin position="254"/>
        <end position="276"/>
    </location>
</feature>
<dbReference type="Gene3D" id="1.20.1250.20">
    <property type="entry name" value="MFS general substrate transporter like domains"/>
    <property type="match status" value="2"/>
</dbReference>
<feature type="transmembrane region" description="Helical" evidence="6">
    <location>
        <begin position="186"/>
        <end position="206"/>
    </location>
</feature>
<evidence type="ECO:0000256" key="4">
    <source>
        <dbReference type="ARBA" id="ARBA00022989"/>
    </source>
</evidence>
<feature type="transmembrane region" description="Helical" evidence="6">
    <location>
        <begin position="419"/>
        <end position="441"/>
    </location>
</feature>
<feature type="transmembrane region" description="Helical" evidence="6">
    <location>
        <begin position="384"/>
        <end position="407"/>
    </location>
</feature>
<protein>
    <submittedName>
        <fullName evidence="8">Monocarboxylate transporter 12</fullName>
    </submittedName>
</protein>
<evidence type="ECO:0000256" key="2">
    <source>
        <dbReference type="ARBA" id="ARBA00006727"/>
    </source>
</evidence>
<dbReference type="Pfam" id="PF00083">
    <property type="entry name" value="Sugar_tr"/>
    <property type="match status" value="1"/>
</dbReference>
<feature type="transmembrane region" description="Helical" evidence="6">
    <location>
        <begin position="155"/>
        <end position="174"/>
    </location>
</feature>
<dbReference type="InterPro" id="IPR050327">
    <property type="entry name" value="Proton-linked_MCT"/>
</dbReference>
<dbReference type="Pfam" id="PF07690">
    <property type="entry name" value="MFS_1"/>
    <property type="match status" value="1"/>
</dbReference>
<dbReference type="GO" id="GO:0022857">
    <property type="term" value="F:transmembrane transporter activity"/>
    <property type="evidence" value="ECO:0007669"/>
    <property type="project" value="InterPro"/>
</dbReference>
<keyword evidence="3 6" id="KW-0812">Transmembrane</keyword>
<feature type="transmembrane region" description="Helical" evidence="6">
    <location>
        <begin position="29"/>
        <end position="50"/>
    </location>
</feature>
<dbReference type="InterPro" id="IPR036259">
    <property type="entry name" value="MFS_trans_sf"/>
</dbReference>
<dbReference type="PANTHER" id="PTHR11360">
    <property type="entry name" value="MONOCARBOXYLATE TRANSPORTER"/>
    <property type="match status" value="1"/>
</dbReference>
<evidence type="ECO:0000256" key="3">
    <source>
        <dbReference type="ARBA" id="ARBA00022692"/>
    </source>
</evidence>
<organism evidence="8 9">
    <name type="scientific">Zancudomyces culisetae</name>
    <name type="common">Gut fungus</name>
    <name type="synonym">Smittium culisetae</name>
    <dbReference type="NCBI Taxonomy" id="1213189"/>
    <lineage>
        <taxon>Eukaryota</taxon>
        <taxon>Fungi</taxon>
        <taxon>Fungi incertae sedis</taxon>
        <taxon>Zoopagomycota</taxon>
        <taxon>Kickxellomycotina</taxon>
        <taxon>Harpellomycetes</taxon>
        <taxon>Harpellales</taxon>
        <taxon>Legeriomycetaceae</taxon>
        <taxon>Zancudomyces</taxon>
    </lineage>
</organism>
<gene>
    <name evidence="8" type="ORF">AX774_g3073</name>
</gene>
<name>A0A1R1PRA5_ZANCU</name>
<dbReference type="OrthoDB" id="5667at2759"/>
<dbReference type="Proteomes" id="UP000188320">
    <property type="component" value="Unassembled WGS sequence"/>
</dbReference>